<dbReference type="Proteomes" id="UP001161247">
    <property type="component" value="Chromosome 5"/>
</dbReference>
<organism evidence="3 4">
    <name type="scientific">Oldenlandia corymbosa var. corymbosa</name>
    <dbReference type="NCBI Taxonomy" id="529605"/>
    <lineage>
        <taxon>Eukaryota</taxon>
        <taxon>Viridiplantae</taxon>
        <taxon>Streptophyta</taxon>
        <taxon>Embryophyta</taxon>
        <taxon>Tracheophyta</taxon>
        <taxon>Spermatophyta</taxon>
        <taxon>Magnoliopsida</taxon>
        <taxon>eudicotyledons</taxon>
        <taxon>Gunneridae</taxon>
        <taxon>Pentapetalae</taxon>
        <taxon>asterids</taxon>
        <taxon>lamiids</taxon>
        <taxon>Gentianales</taxon>
        <taxon>Rubiaceae</taxon>
        <taxon>Rubioideae</taxon>
        <taxon>Spermacoceae</taxon>
        <taxon>Hedyotis-Oldenlandia complex</taxon>
        <taxon>Oldenlandia</taxon>
    </lineage>
</organism>
<dbReference type="PROSITE" id="PS51375">
    <property type="entry name" value="PPR"/>
    <property type="match status" value="1"/>
</dbReference>
<dbReference type="FunFam" id="1.25.40.10:FF:000158">
    <property type="entry name" value="pentatricopeptide repeat-containing protein At2g33680"/>
    <property type="match status" value="1"/>
</dbReference>
<proteinExistence type="predicted"/>
<keyword evidence="1" id="KW-0677">Repeat</keyword>
<name>A0AAV1DH76_OLDCO</name>
<keyword evidence="4" id="KW-1185">Reference proteome</keyword>
<reference evidence="3" key="1">
    <citation type="submission" date="2023-03" db="EMBL/GenBank/DDBJ databases">
        <authorList>
            <person name="Julca I."/>
        </authorList>
    </citation>
    <scope>NUCLEOTIDE SEQUENCE</scope>
</reference>
<evidence type="ECO:0000256" key="2">
    <source>
        <dbReference type="PROSITE-ProRule" id="PRU00708"/>
    </source>
</evidence>
<dbReference type="AlphaFoldDB" id="A0AAV1DH76"/>
<evidence type="ECO:0000313" key="4">
    <source>
        <dbReference type="Proteomes" id="UP001161247"/>
    </source>
</evidence>
<dbReference type="InterPro" id="IPR046960">
    <property type="entry name" value="PPR_At4g14850-like_plant"/>
</dbReference>
<dbReference type="EMBL" id="OX459122">
    <property type="protein sequence ID" value="CAI9106395.1"/>
    <property type="molecule type" value="Genomic_DNA"/>
</dbReference>
<evidence type="ECO:0000313" key="3">
    <source>
        <dbReference type="EMBL" id="CAI9106395.1"/>
    </source>
</evidence>
<dbReference type="PANTHER" id="PTHR47926">
    <property type="entry name" value="PENTATRICOPEPTIDE REPEAT-CONTAINING PROTEIN"/>
    <property type="match status" value="1"/>
</dbReference>
<dbReference type="GO" id="GO:0009451">
    <property type="term" value="P:RNA modification"/>
    <property type="evidence" value="ECO:0007669"/>
    <property type="project" value="InterPro"/>
</dbReference>
<dbReference type="PANTHER" id="PTHR47926:SF347">
    <property type="entry name" value="PENTATRICOPEPTIDE REPEAT-CONTAINING PROTEIN"/>
    <property type="match status" value="1"/>
</dbReference>
<dbReference type="InterPro" id="IPR002885">
    <property type="entry name" value="PPR_rpt"/>
</dbReference>
<dbReference type="GO" id="GO:0099402">
    <property type="term" value="P:plant organ development"/>
    <property type="evidence" value="ECO:0007669"/>
    <property type="project" value="UniProtKB-ARBA"/>
</dbReference>
<feature type="repeat" description="PPR" evidence="2">
    <location>
        <begin position="205"/>
        <end position="239"/>
    </location>
</feature>
<dbReference type="Gene3D" id="1.25.40.10">
    <property type="entry name" value="Tetratricopeptide repeat domain"/>
    <property type="match status" value="2"/>
</dbReference>
<dbReference type="GO" id="GO:0003723">
    <property type="term" value="F:RNA binding"/>
    <property type="evidence" value="ECO:0007669"/>
    <property type="project" value="InterPro"/>
</dbReference>
<dbReference type="Pfam" id="PF13041">
    <property type="entry name" value="PPR_2"/>
    <property type="match status" value="1"/>
</dbReference>
<gene>
    <name evidence="3" type="ORF">OLC1_LOCUS14900</name>
</gene>
<dbReference type="InterPro" id="IPR011990">
    <property type="entry name" value="TPR-like_helical_dom_sf"/>
</dbReference>
<sequence>MRFSRHTPTWKSWGVSPDYTTLPLIFKACANLQSLQRGKEIHNVVSKSHLMGDARRKFEGLIRGQLSPCLVRVERCRGFSLGQELQGCCLRNGLMERNDHVRSALIIFISGFGLNRFEGTRLLDSRNIVCRNTMISRHLDAGENLKTVEIFIGMLNEGIKYDDVTVLILIRACIELGAFRLGVQLHQSVMKHGLEHAFHSLTKKHSVSWNAIIAGYGMHGRGHDPIIAFSQMLEEGFMPTGVTFVSVLSACSHSSLVEKGLQLYNSTVQEFNTTPKLVHYACVVDLLSRCECLNEAMCFINSMPIAPDACVWRALLGGC</sequence>
<accession>A0AAV1DH76</accession>
<evidence type="ECO:0000256" key="1">
    <source>
        <dbReference type="ARBA" id="ARBA00022737"/>
    </source>
</evidence>
<protein>
    <submittedName>
        <fullName evidence="3">OLC1v1005539C1</fullName>
    </submittedName>
</protein>